<dbReference type="AlphaFoldDB" id="A0A1G7R3W7"/>
<evidence type="ECO:0000256" key="1">
    <source>
        <dbReference type="SAM" id="MobiDB-lite"/>
    </source>
</evidence>
<dbReference type="Proteomes" id="UP000199045">
    <property type="component" value="Unassembled WGS sequence"/>
</dbReference>
<reference evidence="3 4" key="1">
    <citation type="submission" date="2016-10" db="EMBL/GenBank/DDBJ databases">
        <authorList>
            <person name="de Groot N.N."/>
        </authorList>
    </citation>
    <scope>NUCLEOTIDE SEQUENCE [LARGE SCALE GENOMIC DNA]</scope>
    <source>
        <strain evidence="3 4">DSM 527</strain>
    </source>
</reference>
<feature type="region of interest" description="Disordered" evidence="1">
    <location>
        <begin position="138"/>
        <end position="174"/>
    </location>
</feature>
<evidence type="ECO:0000313" key="3">
    <source>
        <dbReference type="EMBL" id="SDG04809.1"/>
    </source>
</evidence>
<feature type="region of interest" description="Disordered" evidence="1">
    <location>
        <begin position="82"/>
        <end position="108"/>
    </location>
</feature>
<feature type="compositionally biased region" description="Basic and acidic residues" evidence="1">
    <location>
        <begin position="290"/>
        <end position="300"/>
    </location>
</feature>
<keyword evidence="2" id="KW-0472">Membrane</keyword>
<proteinExistence type="predicted"/>
<evidence type="ECO:0000313" key="4">
    <source>
        <dbReference type="Proteomes" id="UP000199045"/>
    </source>
</evidence>
<keyword evidence="2" id="KW-1133">Transmembrane helix</keyword>
<name>A0A1G7R3W7_CHIFI</name>
<keyword evidence="2" id="KW-0812">Transmembrane</keyword>
<evidence type="ECO:0000256" key="2">
    <source>
        <dbReference type="SAM" id="Phobius"/>
    </source>
</evidence>
<dbReference type="RefSeq" id="WP_089832705.1">
    <property type="nucleotide sequence ID" value="NZ_FNBN01000003.1"/>
</dbReference>
<organism evidence="3 4">
    <name type="scientific">Chitinophaga filiformis</name>
    <name type="common">Myxococcus filiformis</name>
    <name type="synonym">Flexibacter filiformis</name>
    <dbReference type="NCBI Taxonomy" id="104663"/>
    <lineage>
        <taxon>Bacteria</taxon>
        <taxon>Pseudomonadati</taxon>
        <taxon>Bacteroidota</taxon>
        <taxon>Chitinophagia</taxon>
        <taxon>Chitinophagales</taxon>
        <taxon>Chitinophagaceae</taxon>
        <taxon>Chitinophaga</taxon>
    </lineage>
</organism>
<feature type="compositionally biased region" description="Polar residues" evidence="1">
    <location>
        <begin position="266"/>
        <end position="289"/>
    </location>
</feature>
<feature type="region of interest" description="Disordered" evidence="1">
    <location>
        <begin position="239"/>
        <end position="303"/>
    </location>
</feature>
<gene>
    <name evidence="3" type="ORF">SAMN04488121_103284</name>
</gene>
<feature type="transmembrane region" description="Helical" evidence="2">
    <location>
        <begin position="53"/>
        <end position="74"/>
    </location>
</feature>
<feature type="compositionally biased region" description="Low complexity" evidence="1">
    <location>
        <begin position="138"/>
        <end position="171"/>
    </location>
</feature>
<feature type="compositionally biased region" description="Polar residues" evidence="1">
    <location>
        <begin position="95"/>
        <end position="108"/>
    </location>
</feature>
<sequence>MAEQNSGDINFNKEEFPIPIPPADQAWQSMRQKLDAELPVQGNLPARVHVRYLWIKGVFLVAAIAAASIILWQYSRKHDTQLASSGKNNHDTSEAYIQSVSPKSDNRALTISEKEDTALGDATSSTINSTSGIAGNISLSSSSQTDSLSSQAQRSLQSSTTLQGSTPSTSLRPSLVAGRLHPAAGKSKTQAIPGSPAIGMQTIVSPTIDEHPEIISKQQAATKRRLKQLATNKHSLIEQKAAAKQQATDNQLPRSFSTEEKRSRKTANTPVSEPLAIQQQQLSTGGYTNTDRHHQGKTEGHPPLQLSLIHLPIARYNTSLQRKADPLVLRQPNSKHIENRWALYLQLNIALPLSDSGYYFVGPNGKNQFYRRLIPTVRVERQLWKGALSLDIQPSVSVVPKSNIPYDVGSQTSPFDTTKSLLKQSGWGVALQYQIPIHHKWQVGAGIQASFLQKALVWQTVRDTMGIAKNGAFPASKKDQQDLSRVSVNGVAEVDYMAGKWQFGLRTLVPVTKMSKTKDISARPVNVEVVVRRRLWSR</sequence>
<protein>
    <submittedName>
        <fullName evidence="3">Uncharacterized protein</fullName>
    </submittedName>
</protein>
<accession>A0A1G7R3W7</accession>
<feature type="compositionally biased region" description="Polar residues" evidence="1">
    <location>
        <begin position="245"/>
        <end position="256"/>
    </location>
</feature>
<dbReference type="OrthoDB" id="644873at2"/>
<dbReference type="STRING" id="104663.SAMN04488121_103284"/>
<dbReference type="EMBL" id="FNBN01000003">
    <property type="protein sequence ID" value="SDG04809.1"/>
    <property type="molecule type" value="Genomic_DNA"/>
</dbReference>